<protein>
    <submittedName>
        <fullName evidence="2">Uncharacterized protein</fullName>
    </submittedName>
</protein>
<organism evidence="2 3">
    <name type="scientific">Treponema vincentii ATCC 35580</name>
    <dbReference type="NCBI Taxonomy" id="596324"/>
    <lineage>
        <taxon>Bacteria</taxon>
        <taxon>Pseudomonadati</taxon>
        <taxon>Spirochaetota</taxon>
        <taxon>Spirochaetia</taxon>
        <taxon>Spirochaetales</taxon>
        <taxon>Treponemataceae</taxon>
        <taxon>Treponema</taxon>
    </lineage>
</organism>
<dbReference type="RefSeq" id="WP_006190417.1">
    <property type="nucleotide sequence ID" value="NZ_ACYH01000073.1"/>
</dbReference>
<comment type="caution">
    <text evidence="2">The sequence shown here is derived from an EMBL/GenBank/DDBJ whole genome shotgun (WGS) entry which is preliminary data.</text>
</comment>
<name>C8PU16_9SPIR</name>
<evidence type="ECO:0000256" key="1">
    <source>
        <dbReference type="SAM" id="Phobius"/>
    </source>
</evidence>
<evidence type="ECO:0000313" key="2">
    <source>
        <dbReference type="EMBL" id="EEV19155.1"/>
    </source>
</evidence>
<accession>C8PU16</accession>
<keyword evidence="1" id="KW-1133">Transmembrane helix</keyword>
<dbReference type="STRING" id="596324.TREVI0001_0259"/>
<gene>
    <name evidence="2" type="ORF">TREVI0001_0259</name>
</gene>
<dbReference type="AlphaFoldDB" id="C8PU16"/>
<evidence type="ECO:0000313" key="3">
    <source>
        <dbReference type="Proteomes" id="UP000004509"/>
    </source>
</evidence>
<reference evidence="2 3" key="1">
    <citation type="submission" date="2009-07" db="EMBL/GenBank/DDBJ databases">
        <authorList>
            <person name="Madupu R."/>
            <person name="Sebastian Y."/>
            <person name="Durkin A.S."/>
            <person name="Torralba M."/>
            <person name="Methe B."/>
            <person name="Sutton G.G."/>
            <person name="Strausberg R.L."/>
            <person name="Nelson K.E."/>
        </authorList>
    </citation>
    <scope>NUCLEOTIDE SEQUENCE [LARGE SCALE GENOMIC DNA]</scope>
    <source>
        <strain evidence="2 3">ATCC 35580</strain>
    </source>
</reference>
<proteinExistence type="predicted"/>
<dbReference type="EMBL" id="ACYH01000073">
    <property type="protein sequence ID" value="EEV19155.1"/>
    <property type="molecule type" value="Genomic_DNA"/>
</dbReference>
<dbReference type="Proteomes" id="UP000004509">
    <property type="component" value="Unassembled WGS sequence"/>
</dbReference>
<keyword evidence="1" id="KW-0472">Membrane</keyword>
<sequence>MIKQNFRMPLDIAMTALSIILMGGTVLFPDDKIHQILGMTLLASADLYNICSCSSFSSSILTEAMFCSR</sequence>
<feature type="transmembrane region" description="Helical" evidence="1">
    <location>
        <begin position="12"/>
        <end position="29"/>
    </location>
</feature>
<keyword evidence="1" id="KW-0812">Transmembrane</keyword>